<dbReference type="AlphaFoldDB" id="A0A8H6S4K3"/>
<comment type="caution">
    <text evidence="1">The sequence shown here is derived from an EMBL/GenBank/DDBJ whole genome shotgun (WGS) entry which is preliminary data.</text>
</comment>
<dbReference type="EMBL" id="JACAZF010000011">
    <property type="protein sequence ID" value="KAF7292789.1"/>
    <property type="molecule type" value="Genomic_DNA"/>
</dbReference>
<dbReference type="RefSeq" id="XP_037215217.1">
    <property type="nucleotide sequence ID" value="XM_037368291.1"/>
</dbReference>
<dbReference type="Gene3D" id="1.10.630.10">
    <property type="entry name" value="Cytochrome P450"/>
    <property type="match status" value="1"/>
</dbReference>
<name>A0A8H6S4K3_9AGAR</name>
<dbReference type="Proteomes" id="UP000636479">
    <property type="component" value="Unassembled WGS sequence"/>
</dbReference>
<dbReference type="OrthoDB" id="1844152at2759"/>
<accession>A0A8H6S4K3</accession>
<organism evidence="1 2">
    <name type="scientific">Mycena indigotica</name>
    <dbReference type="NCBI Taxonomy" id="2126181"/>
    <lineage>
        <taxon>Eukaryota</taxon>
        <taxon>Fungi</taxon>
        <taxon>Dikarya</taxon>
        <taxon>Basidiomycota</taxon>
        <taxon>Agaricomycotina</taxon>
        <taxon>Agaricomycetes</taxon>
        <taxon>Agaricomycetidae</taxon>
        <taxon>Agaricales</taxon>
        <taxon>Marasmiineae</taxon>
        <taxon>Mycenaceae</taxon>
        <taxon>Mycena</taxon>
    </lineage>
</organism>
<dbReference type="GeneID" id="59350807"/>
<gene>
    <name evidence="1" type="ORF">MIND_01177600</name>
</gene>
<dbReference type="Pfam" id="PF00067">
    <property type="entry name" value="p450"/>
    <property type="match status" value="1"/>
</dbReference>
<proteinExistence type="predicted"/>
<dbReference type="GO" id="GO:0020037">
    <property type="term" value="F:heme binding"/>
    <property type="evidence" value="ECO:0007669"/>
    <property type="project" value="InterPro"/>
</dbReference>
<dbReference type="SUPFAM" id="SSF48264">
    <property type="entry name" value="Cytochrome P450"/>
    <property type="match status" value="1"/>
</dbReference>
<dbReference type="GO" id="GO:0004497">
    <property type="term" value="F:monooxygenase activity"/>
    <property type="evidence" value="ECO:0007669"/>
    <property type="project" value="InterPro"/>
</dbReference>
<evidence type="ECO:0000313" key="2">
    <source>
        <dbReference type="Proteomes" id="UP000636479"/>
    </source>
</evidence>
<dbReference type="InterPro" id="IPR001128">
    <property type="entry name" value="Cyt_P450"/>
</dbReference>
<dbReference type="GO" id="GO:0016705">
    <property type="term" value="F:oxidoreductase activity, acting on paired donors, with incorporation or reduction of molecular oxygen"/>
    <property type="evidence" value="ECO:0007669"/>
    <property type="project" value="InterPro"/>
</dbReference>
<protein>
    <submittedName>
        <fullName evidence="1">Uncharacterized protein</fullName>
    </submittedName>
</protein>
<sequence>MKVSEDFASSLKLNHNIIVSGISSKIHKNVRKKLFYDLAPYDLSKTPVQPSLCSSFCSASTVVWIMFELTLRPEYFQHIREEALNHADPLTLDLNALEIGTALQKATWLDSFIREVMRTKGDTLSMCRRTTIDTDMGGYTIPKGSVYSSKPSKLSRDLAILFILSQPLRT</sequence>
<evidence type="ECO:0000313" key="1">
    <source>
        <dbReference type="EMBL" id="KAF7292789.1"/>
    </source>
</evidence>
<reference evidence="1" key="1">
    <citation type="submission" date="2020-05" db="EMBL/GenBank/DDBJ databases">
        <title>Mycena genomes resolve the evolution of fungal bioluminescence.</title>
        <authorList>
            <person name="Tsai I.J."/>
        </authorList>
    </citation>
    <scope>NUCLEOTIDE SEQUENCE</scope>
    <source>
        <strain evidence="1">171206Taipei</strain>
    </source>
</reference>
<dbReference type="GO" id="GO:0005506">
    <property type="term" value="F:iron ion binding"/>
    <property type="evidence" value="ECO:0007669"/>
    <property type="project" value="InterPro"/>
</dbReference>
<keyword evidence="2" id="KW-1185">Reference proteome</keyword>
<dbReference type="InterPro" id="IPR036396">
    <property type="entry name" value="Cyt_P450_sf"/>
</dbReference>